<evidence type="ECO:0000313" key="4">
    <source>
        <dbReference type="Proteomes" id="UP001347796"/>
    </source>
</evidence>
<dbReference type="InterPro" id="IPR000210">
    <property type="entry name" value="BTB/POZ_dom"/>
</dbReference>
<sequence length="524" mass="61146">MTSHIRPLSACLERWNIGSNMETVGLLPTPVPSTNSPEPTTQRSIVEQLLDKKLAEGDFWYVVVAEWLEHLKKYLGIASTRKYYQNKAASPPGPIHTRRDYAHTVDFLHEDAWRMLVSWYGLAEGHKPMKLVVFGYKRGAEIEHNLNSFKVMLSTSPAEDFHNVRFSKMERAGHIEWKVRELYRTPKSQQTRLWAKADVDSDWQPVLHRDRSMGKILGVDSDFTRPIVAMEVCSREAGWKSPPEGVEPTDELPFGPLYEHSIFDDVTTAWEIDIHDQIEQIGKSFIEKLHGSFSGFVHKSKEYVEEREGHLREREREMYERESVTDKLTSRLQDKERRLNEELATCETKTREFESRRLQLEKEFLEKVEKVEKNLEERTSELDKQKTQLEKEKNNFEEEMRKMSELHKIRDSRIKLDIGGHQFTTSLLSLTRDPASMLSAMFSGRHDIKKEADGSYFIDRDGTHFRYILNYLRDGGIKEGTLPNCENLWRELLTEAEYYQLNELAEYLNALLFCKTSPDGDTFV</sequence>
<evidence type="ECO:0000256" key="1">
    <source>
        <dbReference type="SAM" id="Coils"/>
    </source>
</evidence>
<dbReference type="GO" id="GO:0004843">
    <property type="term" value="F:cysteine-type deubiquitinase activity"/>
    <property type="evidence" value="ECO:0007669"/>
    <property type="project" value="InterPro"/>
</dbReference>
<dbReference type="CDD" id="cd18376">
    <property type="entry name" value="BTB_POZ_FIP2-like"/>
    <property type="match status" value="1"/>
</dbReference>
<dbReference type="EMBL" id="JAZGQO010000011">
    <property type="protein sequence ID" value="KAK6174362.1"/>
    <property type="molecule type" value="Genomic_DNA"/>
</dbReference>
<gene>
    <name evidence="3" type="ORF">SNE40_017656</name>
</gene>
<dbReference type="InterPro" id="IPR011333">
    <property type="entry name" value="SKP1/BTB/POZ_sf"/>
</dbReference>
<keyword evidence="4" id="KW-1185">Reference proteome</keyword>
<dbReference type="InterPro" id="IPR006615">
    <property type="entry name" value="Pept_C19_DUSP"/>
</dbReference>
<dbReference type="PANTHER" id="PTHR11145">
    <property type="entry name" value="BTB/POZ DOMAIN-CONTAINING ADAPTER FOR CUL3-MEDIATED RHOA DEGRADATION PROTEIN FAMILY MEMBER"/>
    <property type="match status" value="1"/>
</dbReference>
<dbReference type="Gene3D" id="3.10.20.90">
    <property type="entry name" value="Phosphatidylinositol 3-kinase Catalytic Subunit, Chain A, domain 1"/>
    <property type="match status" value="1"/>
</dbReference>
<dbReference type="InterPro" id="IPR035927">
    <property type="entry name" value="DUSP-like_sf"/>
</dbReference>
<dbReference type="AlphaFoldDB" id="A0AAN8JAT9"/>
<dbReference type="InterPro" id="IPR045068">
    <property type="entry name" value="BACURD1-3"/>
</dbReference>
<dbReference type="InterPro" id="IPR003131">
    <property type="entry name" value="T1-type_BTB"/>
</dbReference>
<evidence type="ECO:0000259" key="2">
    <source>
        <dbReference type="PROSITE" id="PS51283"/>
    </source>
</evidence>
<protein>
    <recommendedName>
        <fullName evidence="2">DUSP domain-containing protein</fullName>
    </recommendedName>
</protein>
<dbReference type="GO" id="GO:0051260">
    <property type="term" value="P:protein homooligomerization"/>
    <property type="evidence" value="ECO:0007669"/>
    <property type="project" value="InterPro"/>
</dbReference>
<dbReference type="PROSITE" id="PS51283">
    <property type="entry name" value="DUSP"/>
    <property type="match status" value="1"/>
</dbReference>
<reference evidence="3 4" key="1">
    <citation type="submission" date="2024-01" db="EMBL/GenBank/DDBJ databases">
        <title>The genome of the rayed Mediterranean limpet Patella caerulea (Linnaeus, 1758).</title>
        <authorList>
            <person name="Anh-Thu Weber A."/>
            <person name="Halstead-Nussloch G."/>
        </authorList>
    </citation>
    <scope>NUCLEOTIDE SEQUENCE [LARGE SCALE GENOMIC DNA]</scope>
    <source>
        <strain evidence="3">AATW-2023a</strain>
        <tissue evidence="3">Whole specimen</tissue>
    </source>
</reference>
<dbReference type="SMART" id="SM00225">
    <property type="entry name" value="BTB"/>
    <property type="match status" value="1"/>
</dbReference>
<proteinExistence type="predicted"/>
<dbReference type="Gene3D" id="3.30.2230.10">
    <property type="entry name" value="DUSP-like"/>
    <property type="match status" value="1"/>
</dbReference>
<dbReference type="Gene3D" id="3.30.710.10">
    <property type="entry name" value="Potassium Channel Kv1.1, Chain A"/>
    <property type="match status" value="1"/>
</dbReference>
<organism evidence="3 4">
    <name type="scientific">Patella caerulea</name>
    <name type="common">Rayed Mediterranean limpet</name>
    <dbReference type="NCBI Taxonomy" id="87958"/>
    <lineage>
        <taxon>Eukaryota</taxon>
        <taxon>Metazoa</taxon>
        <taxon>Spiralia</taxon>
        <taxon>Lophotrochozoa</taxon>
        <taxon>Mollusca</taxon>
        <taxon>Gastropoda</taxon>
        <taxon>Patellogastropoda</taxon>
        <taxon>Patelloidea</taxon>
        <taxon>Patellidae</taxon>
        <taxon>Patella</taxon>
    </lineage>
</organism>
<dbReference type="SUPFAM" id="SSF54695">
    <property type="entry name" value="POZ domain"/>
    <property type="match status" value="1"/>
</dbReference>
<dbReference type="PANTHER" id="PTHR11145:SF8">
    <property type="entry name" value="RE57120P"/>
    <property type="match status" value="1"/>
</dbReference>
<feature type="coiled-coil region" evidence="1">
    <location>
        <begin position="325"/>
        <end position="409"/>
    </location>
</feature>
<accession>A0AAN8JAT9</accession>
<feature type="domain" description="DUSP" evidence="2">
    <location>
        <begin position="37"/>
        <end position="134"/>
    </location>
</feature>
<dbReference type="SUPFAM" id="SSF143791">
    <property type="entry name" value="DUSP-like"/>
    <property type="match status" value="1"/>
</dbReference>
<evidence type="ECO:0000313" key="3">
    <source>
        <dbReference type="EMBL" id="KAK6174362.1"/>
    </source>
</evidence>
<keyword evidence="1" id="KW-0175">Coiled coil</keyword>
<comment type="caution">
    <text evidence="3">The sequence shown here is derived from an EMBL/GenBank/DDBJ whole genome shotgun (WGS) entry which is preliminary data.</text>
</comment>
<dbReference type="Pfam" id="PF02214">
    <property type="entry name" value="BTB_2"/>
    <property type="match status" value="1"/>
</dbReference>
<name>A0AAN8JAT9_PATCE</name>
<dbReference type="Proteomes" id="UP001347796">
    <property type="component" value="Unassembled WGS sequence"/>
</dbReference>